<keyword evidence="3" id="KW-1185">Reference proteome</keyword>
<dbReference type="AlphaFoldDB" id="A0A192B191"/>
<proteinExistence type="predicted"/>
<gene>
    <name evidence="2" type="ORF">MB84_31505</name>
</gene>
<protein>
    <recommendedName>
        <fullName evidence="1">Transposase IS66 central domain-containing protein</fullName>
    </recommendedName>
</protein>
<dbReference type="Proteomes" id="UP000035050">
    <property type="component" value="Plasmid pPO70-1"/>
</dbReference>
<keyword evidence="2" id="KW-0614">Plasmid</keyword>
<evidence type="ECO:0000313" key="3">
    <source>
        <dbReference type="Proteomes" id="UP000035050"/>
    </source>
</evidence>
<feature type="domain" description="Transposase IS66 central" evidence="1">
    <location>
        <begin position="5"/>
        <end position="65"/>
    </location>
</feature>
<geneLocation type="plasmid" evidence="2 3">
    <name>pPO70-1</name>
</geneLocation>
<dbReference type="EMBL" id="CP011518">
    <property type="protein sequence ID" value="ANJ86792.1"/>
    <property type="molecule type" value="Genomic_DNA"/>
</dbReference>
<organism evidence="2 3">
    <name type="scientific">Pandoraea oxalativorans</name>
    <dbReference type="NCBI Taxonomy" id="573737"/>
    <lineage>
        <taxon>Bacteria</taxon>
        <taxon>Pseudomonadati</taxon>
        <taxon>Pseudomonadota</taxon>
        <taxon>Betaproteobacteria</taxon>
        <taxon>Burkholderiales</taxon>
        <taxon>Burkholderiaceae</taxon>
        <taxon>Pandoraea</taxon>
    </lineage>
</organism>
<dbReference type="KEGG" id="pox:MB84_31505"/>
<name>A0A192B191_9BURK</name>
<evidence type="ECO:0000259" key="1">
    <source>
        <dbReference type="Pfam" id="PF03050"/>
    </source>
</evidence>
<dbReference type="InterPro" id="IPR004291">
    <property type="entry name" value="Transposase_IS66_central"/>
</dbReference>
<sequence length="70" mass="7336">MPPTLCAKSDTVRAIPYALNRRPAPAYDCEDGRAQIDNLMAERALRGVAIGRRNDPVAGAASGGERAAAV</sequence>
<dbReference type="Pfam" id="PF03050">
    <property type="entry name" value="DDE_Tnp_IS66"/>
    <property type="match status" value="1"/>
</dbReference>
<reference evidence="2" key="1">
    <citation type="submission" date="2016-06" db="EMBL/GenBank/DDBJ databases">
        <title>Pandoraea oxalativorans DSM 23570 Genome Sequencing.</title>
        <authorList>
            <person name="Ee R."/>
            <person name="Lim Y.-L."/>
            <person name="Yong D."/>
            <person name="Yin W.-F."/>
            <person name="Chan K.-G."/>
        </authorList>
    </citation>
    <scope>NUCLEOTIDE SEQUENCE</scope>
    <source>
        <strain evidence="2">DSM 23570</strain>
        <plasmid evidence="2">pPO70-1</plasmid>
    </source>
</reference>
<evidence type="ECO:0000313" key="2">
    <source>
        <dbReference type="EMBL" id="ANJ86792.1"/>
    </source>
</evidence>
<accession>A0A192B191</accession>